<name>A0A7X6BP16_9CAUL</name>
<proteinExistence type="predicted"/>
<sequence>MTRSLLANDDYKLQFAGHETFPLRYGWLKKAYDAVSEQLRVDSATGASVFLDDAAIARFGVGKNMVLSMRHWALATDILSSHDAPGERTSRVTLGPIGDLLFGESNDPFLEHPGSLWLLHWTLASRPGRASAWHWAFNEFHEPAFDRELMTRRLVRRCEELQESGRLSRDRPIAGVTLKRDVECIIRTYHAAAAGGRRAPEDSIESPLAELGLIQKAGVGEQYRFRRGPKPSLPDEVFLYALIDFWRTLFDTRRSFSVDFLTFERGSPGQVFLLDEDAVAERLVRLDDLTGGALRWDESSGMRQLYAPGLEQLQADAVLRAMYARDMGRLAA</sequence>
<dbReference type="EMBL" id="JAATJM010000001">
    <property type="protein sequence ID" value="NJC41046.1"/>
    <property type="molecule type" value="Genomic_DNA"/>
</dbReference>
<accession>A0A7X6BP16</accession>
<dbReference type="InterPro" id="IPR025248">
    <property type="entry name" value="DUF4007"/>
</dbReference>
<organism evidence="2 3">
    <name type="scientific">Brevundimonas alba</name>
    <dbReference type="NCBI Taxonomy" id="74314"/>
    <lineage>
        <taxon>Bacteria</taxon>
        <taxon>Pseudomonadati</taxon>
        <taxon>Pseudomonadota</taxon>
        <taxon>Alphaproteobacteria</taxon>
        <taxon>Caulobacterales</taxon>
        <taxon>Caulobacteraceae</taxon>
        <taxon>Brevundimonas</taxon>
    </lineage>
</organism>
<comment type="caution">
    <text evidence="2">The sequence shown here is derived from an EMBL/GenBank/DDBJ whole genome shotgun (WGS) entry which is preliminary data.</text>
</comment>
<dbReference type="Pfam" id="PF13182">
    <property type="entry name" value="DUF4007"/>
    <property type="match status" value="1"/>
</dbReference>
<feature type="domain" description="DUF4007" evidence="1">
    <location>
        <begin position="15"/>
        <end position="323"/>
    </location>
</feature>
<keyword evidence="3" id="KW-1185">Reference proteome</keyword>
<reference evidence="2 3" key="1">
    <citation type="submission" date="2020-03" db="EMBL/GenBank/DDBJ databases">
        <title>Genomic Encyclopedia of Type Strains, Phase IV (KMG-IV): sequencing the most valuable type-strain genomes for metagenomic binning, comparative biology and taxonomic classification.</title>
        <authorList>
            <person name="Goeker M."/>
        </authorList>
    </citation>
    <scope>NUCLEOTIDE SEQUENCE [LARGE SCALE GENOMIC DNA]</scope>
    <source>
        <strain evidence="2 3">DSM 4736</strain>
    </source>
</reference>
<gene>
    <name evidence="2" type="ORF">GGQ87_001304</name>
</gene>
<evidence type="ECO:0000313" key="3">
    <source>
        <dbReference type="Proteomes" id="UP000587415"/>
    </source>
</evidence>
<dbReference type="Proteomes" id="UP000587415">
    <property type="component" value="Unassembled WGS sequence"/>
</dbReference>
<protein>
    <recommendedName>
        <fullName evidence="1">DUF4007 domain-containing protein</fullName>
    </recommendedName>
</protein>
<dbReference type="AlphaFoldDB" id="A0A7X6BP16"/>
<evidence type="ECO:0000313" key="2">
    <source>
        <dbReference type="EMBL" id="NJC41046.1"/>
    </source>
</evidence>
<evidence type="ECO:0000259" key="1">
    <source>
        <dbReference type="Pfam" id="PF13182"/>
    </source>
</evidence>
<dbReference type="RefSeq" id="WP_168045875.1">
    <property type="nucleotide sequence ID" value="NZ_JAATJM010000001.1"/>
</dbReference>